<sequence length="411" mass="44016">MDELLKELQALIDKYAEGTPEGVTEEEAKQDEERMAELTAEIERKTTEQAEQRKTRAAAVAAARSAIESGAAPKVSTVPLARSASAAGAVVRDTTDYEAAAKRGWLKDIATRAGVQLGGGNEMTTQERAAFTALTTNTDAVIPKEIQGQIISLVDNSAVLFGDVSRSTFKHQFELVRHTGIAQGDAEQTDEGKAPTDEKNEFDTIGLVGVEIKKTVKLSRKMAVQSIDGFENWLISEVAARIAVAANAFVHTRLDDAKLGMAVDNKLTVAKAGTLTKADIVKTLGLLKTFANPAPKGCIIYANNNTIWNYIAMVEDANKRSYFVDEKSDDPAVQGRIFGRIVKQDDACGDGIIKVGYPDLIKGNAFDGVDVTGYVATDGSQNHCFDGYLLYDCGLAVPQSFAQLTIGGASA</sequence>
<feature type="domain" description="Phage capsid-like C-terminal" evidence="3">
    <location>
        <begin position="141"/>
        <end position="350"/>
    </location>
</feature>
<dbReference type="NCBIfam" id="TIGR01554">
    <property type="entry name" value="major_cap_HK97"/>
    <property type="match status" value="1"/>
</dbReference>
<dbReference type="EMBL" id="WAJS01000001">
    <property type="protein sequence ID" value="KAB1651603.1"/>
    <property type="molecule type" value="Genomic_DNA"/>
</dbReference>
<organism evidence="4 5">
    <name type="scientific">Adlercreutzia muris</name>
    <dbReference type="NCBI Taxonomy" id="1796610"/>
    <lineage>
        <taxon>Bacteria</taxon>
        <taxon>Bacillati</taxon>
        <taxon>Actinomycetota</taxon>
        <taxon>Coriobacteriia</taxon>
        <taxon>Eggerthellales</taxon>
        <taxon>Eggerthellaceae</taxon>
        <taxon>Adlercreutzia</taxon>
    </lineage>
</organism>
<feature type="coiled-coil region" evidence="2">
    <location>
        <begin position="21"/>
        <end position="55"/>
    </location>
</feature>
<dbReference type="SUPFAM" id="SSF56563">
    <property type="entry name" value="Major capsid protein gp5"/>
    <property type="match status" value="1"/>
</dbReference>
<proteinExistence type="predicted"/>
<evidence type="ECO:0000259" key="3">
    <source>
        <dbReference type="Pfam" id="PF05065"/>
    </source>
</evidence>
<accession>A0A7C8FMW6</accession>
<dbReference type="InterPro" id="IPR054612">
    <property type="entry name" value="Phage_capsid-like_C"/>
</dbReference>
<evidence type="ECO:0000256" key="1">
    <source>
        <dbReference type="ARBA" id="ARBA00004328"/>
    </source>
</evidence>
<evidence type="ECO:0000313" key="4">
    <source>
        <dbReference type="EMBL" id="KAB1651603.1"/>
    </source>
</evidence>
<evidence type="ECO:0000256" key="2">
    <source>
        <dbReference type="SAM" id="Coils"/>
    </source>
</evidence>
<name>A0A7C8FMW6_9ACTN</name>
<dbReference type="Proteomes" id="UP000479639">
    <property type="component" value="Unassembled WGS sequence"/>
</dbReference>
<dbReference type="RefSeq" id="WP_151429565.1">
    <property type="nucleotide sequence ID" value="NZ_JANJZI010000004.1"/>
</dbReference>
<keyword evidence="5" id="KW-1185">Reference proteome</keyword>
<comment type="caution">
    <text evidence="4">The sequence shown here is derived from an EMBL/GenBank/DDBJ whole genome shotgun (WGS) entry which is preliminary data.</text>
</comment>
<keyword evidence="2" id="KW-0175">Coiled coil</keyword>
<protein>
    <submittedName>
        <fullName evidence="4">Phage major capsid protein</fullName>
    </submittedName>
</protein>
<dbReference type="Pfam" id="PF05065">
    <property type="entry name" value="Phage_capsid"/>
    <property type="match status" value="1"/>
</dbReference>
<reference evidence="4 5" key="1">
    <citation type="submission" date="2019-09" db="EMBL/GenBank/DDBJ databases">
        <title>Whole genome shotgun sequencing (WGS) of Ellagibacter isourolithinifaciens DSM 104140(T) and Adlercreutzia muris DSM 29508(T).</title>
        <authorList>
            <person name="Stoll D.A."/>
            <person name="Danylec N."/>
            <person name="Huch M."/>
        </authorList>
    </citation>
    <scope>NUCLEOTIDE SEQUENCE [LARGE SCALE GENOMIC DNA]</scope>
    <source>
        <strain evidence="4 5">DSM 29508</strain>
    </source>
</reference>
<dbReference type="InterPro" id="IPR024455">
    <property type="entry name" value="Phage_capsid"/>
</dbReference>
<comment type="subcellular location">
    <subcellularLocation>
        <location evidence="1">Virion</location>
    </subcellularLocation>
</comment>
<gene>
    <name evidence="4" type="ORF">F8D48_00830</name>
</gene>
<evidence type="ECO:0000313" key="5">
    <source>
        <dbReference type="Proteomes" id="UP000479639"/>
    </source>
</evidence>
<dbReference type="AlphaFoldDB" id="A0A7C8FMW6"/>